<evidence type="ECO:0000313" key="5">
    <source>
        <dbReference type="Proteomes" id="UP000252357"/>
    </source>
</evidence>
<dbReference type="GO" id="GO:0015036">
    <property type="term" value="F:disulfide oxidoreductase activity"/>
    <property type="evidence" value="ECO:0007669"/>
    <property type="project" value="UniProtKB-ARBA"/>
</dbReference>
<dbReference type="InterPro" id="IPR036249">
    <property type="entry name" value="Thioredoxin-like_sf"/>
</dbReference>
<sequence length="175" mass="20592">MPPLTRREYLQMLLLGGLSSNAYANPARPVANKKEPYRLLGQTLEGKPWSLQAQRNQFTLITFWATWCPTCRKELPLLRSFYEDNQRKGFNLLAISLDERREDVAAYQQVLFQVIPASQRFPIMWRKEWGHQDTFGPITGTPSHFMFRKDGSLFRFRQGALQPEDWDDFWTEMNS</sequence>
<keyword evidence="2" id="KW-0732">Signal</keyword>
<name>A0A368L4C0_9BURK</name>
<dbReference type="InterPro" id="IPR013766">
    <property type="entry name" value="Thioredoxin_domain"/>
</dbReference>
<dbReference type="GO" id="GO:0016209">
    <property type="term" value="F:antioxidant activity"/>
    <property type="evidence" value="ECO:0007669"/>
    <property type="project" value="InterPro"/>
</dbReference>
<organism evidence="4 5">
    <name type="scientific">Parvibium lacunae</name>
    <dbReference type="NCBI Taxonomy" id="1888893"/>
    <lineage>
        <taxon>Bacteria</taxon>
        <taxon>Pseudomonadati</taxon>
        <taxon>Pseudomonadota</taxon>
        <taxon>Betaproteobacteria</taxon>
        <taxon>Burkholderiales</taxon>
        <taxon>Alcaligenaceae</taxon>
        <taxon>Parvibium</taxon>
    </lineage>
</organism>
<feature type="domain" description="Thioredoxin" evidence="3">
    <location>
        <begin position="29"/>
        <end position="175"/>
    </location>
</feature>
<dbReference type="InterPro" id="IPR017937">
    <property type="entry name" value="Thioredoxin_CS"/>
</dbReference>
<dbReference type="Pfam" id="PF00578">
    <property type="entry name" value="AhpC-TSA"/>
    <property type="match status" value="1"/>
</dbReference>
<dbReference type="RefSeq" id="WP_114402502.1">
    <property type="nucleotide sequence ID" value="NZ_QPGB01000002.1"/>
</dbReference>
<dbReference type="InterPro" id="IPR000866">
    <property type="entry name" value="AhpC/TSA"/>
</dbReference>
<dbReference type="SUPFAM" id="SSF52833">
    <property type="entry name" value="Thioredoxin-like"/>
    <property type="match status" value="1"/>
</dbReference>
<gene>
    <name evidence="4" type="ORF">DU000_06295</name>
</gene>
<dbReference type="AlphaFoldDB" id="A0A368L4C0"/>
<dbReference type="OrthoDB" id="9811352at2"/>
<accession>A0A368L4C0</accession>
<dbReference type="InterPro" id="IPR050553">
    <property type="entry name" value="Thioredoxin_ResA/DsbE_sf"/>
</dbReference>
<reference evidence="4 5" key="1">
    <citation type="journal article" date="2018" name="Int. J. Syst. Evol. Microbiol.">
        <title>Parvibium lacunae gen. nov., sp. nov., a new member of the family Alcaligenaceae isolated from a freshwater pond.</title>
        <authorList>
            <person name="Chen W.M."/>
            <person name="Xie P.B."/>
            <person name="Hsu M.Y."/>
            <person name="Sheu S.Y."/>
        </authorList>
    </citation>
    <scope>NUCLEOTIDE SEQUENCE [LARGE SCALE GENOMIC DNA]</scope>
    <source>
        <strain evidence="4 5">KMB9</strain>
    </source>
</reference>
<feature type="chain" id="PRO_5016950648" evidence="2">
    <location>
        <begin position="25"/>
        <end position="175"/>
    </location>
</feature>
<dbReference type="PANTHER" id="PTHR42852">
    <property type="entry name" value="THIOL:DISULFIDE INTERCHANGE PROTEIN DSBE"/>
    <property type="match status" value="1"/>
</dbReference>
<proteinExistence type="predicted"/>
<dbReference type="PROSITE" id="PS51352">
    <property type="entry name" value="THIOREDOXIN_2"/>
    <property type="match status" value="1"/>
</dbReference>
<keyword evidence="1" id="KW-0676">Redox-active center</keyword>
<comment type="caution">
    <text evidence="4">The sequence shown here is derived from an EMBL/GenBank/DDBJ whole genome shotgun (WGS) entry which is preliminary data.</text>
</comment>
<dbReference type="EMBL" id="QPGB01000002">
    <property type="protein sequence ID" value="RCS58419.1"/>
    <property type="molecule type" value="Genomic_DNA"/>
</dbReference>
<evidence type="ECO:0000259" key="3">
    <source>
        <dbReference type="PROSITE" id="PS51352"/>
    </source>
</evidence>
<feature type="signal peptide" evidence="2">
    <location>
        <begin position="1"/>
        <end position="24"/>
    </location>
</feature>
<dbReference type="Proteomes" id="UP000252357">
    <property type="component" value="Unassembled WGS sequence"/>
</dbReference>
<keyword evidence="5" id="KW-1185">Reference proteome</keyword>
<evidence type="ECO:0000256" key="1">
    <source>
        <dbReference type="ARBA" id="ARBA00023284"/>
    </source>
</evidence>
<dbReference type="PROSITE" id="PS00194">
    <property type="entry name" value="THIOREDOXIN_1"/>
    <property type="match status" value="1"/>
</dbReference>
<protein>
    <submittedName>
        <fullName evidence="4">TlpA family protein disulfide reductase</fullName>
    </submittedName>
</protein>
<evidence type="ECO:0000256" key="2">
    <source>
        <dbReference type="SAM" id="SignalP"/>
    </source>
</evidence>
<dbReference type="PANTHER" id="PTHR42852:SF17">
    <property type="entry name" value="THIOREDOXIN-LIKE PROTEIN HI_1115"/>
    <property type="match status" value="1"/>
</dbReference>
<dbReference type="Gene3D" id="3.40.30.10">
    <property type="entry name" value="Glutaredoxin"/>
    <property type="match status" value="1"/>
</dbReference>
<dbReference type="CDD" id="cd02966">
    <property type="entry name" value="TlpA_like_family"/>
    <property type="match status" value="1"/>
</dbReference>
<evidence type="ECO:0000313" key="4">
    <source>
        <dbReference type="EMBL" id="RCS58419.1"/>
    </source>
</evidence>